<protein>
    <submittedName>
        <fullName evidence="1">Uncharacterized protein</fullName>
    </submittedName>
</protein>
<dbReference type="AlphaFoldDB" id="A0A8E2RSK0"/>
<dbReference type="Proteomes" id="UP000237686">
    <property type="component" value="Unassembled WGS sequence"/>
</dbReference>
<dbReference type="EMBL" id="PVFZ01000059">
    <property type="protein sequence ID" value="PRF20386.1"/>
    <property type="molecule type" value="Genomic_DNA"/>
</dbReference>
<comment type="caution">
    <text evidence="1">The sequence shown here is derived from an EMBL/GenBank/DDBJ whole genome shotgun (WGS) entry which is preliminary data.</text>
</comment>
<reference evidence="1 2" key="1">
    <citation type="submission" date="2018-03" db="EMBL/GenBank/DDBJ databases">
        <authorList>
            <person name="Nguyen K."/>
            <person name="Fouts D."/>
            <person name="Sutton G."/>
        </authorList>
    </citation>
    <scope>NUCLEOTIDE SEQUENCE [LARGE SCALE GENOMIC DNA]</scope>
    <source>
        <strain evidence="1 2">AU17135</strain>
    </source>
</reference>
<sequence length="83" mass="9127">MQVRGSRRGPRVRLRTTIRGVIDDGGAAIRPRQGEVMAQFSVAHDSAYPAQEGGEGGGPALPGGYSERLYNEDLVHRRKPWRV</sequence>
<evidence type="ECO:0000313" key="1">
    <source>
        <dbReference type="EMBL" id="PRF20386.1"/>
    </source>
</evidence>
<accession>A0A8E2RSK0</accession>
<name>A0A8E2RSK0_9BURK</name>
<evidence type="ECO:0000313" key="2">
    <source>
        <dbReference type="Proteomes" id="UP000237686"/>
    </source>
</evidence>
<proteinExistence type="predicted"/>
<gene>
    <name evidence="1" type="ORF">C6P98_22555</name>
</gene>
<organism evidence="1 2">
    <name type="scientific">Burkholderia multivorans</name>
    <dbReference type="NCBI Taxonomy" id="87883"/>
    <lineage>
        <taxon>Bacteria</taxon>
        <taxon>Pseudomonadati</taxon>
        <taxon>Pseudomonadota</taxon>
        <taxon>Betaproteobacteria</taxon>
        <taxon>Burkholderiales</taxon>
        <taxon>Burkholderiaceae</taxon>
        <taxon>Burkholderia</taxon>
        <taxon>Burkholderia cepacia complex</taxon>
    </lineage>
</organism>